<name>M4VCK0_9BACT</name>
<dbReference type="PANTHER" id="PTHR40254:SF1">
    <property type="entry name" value="BLR0577 PROTEIN"/>
    <property type="match status" value="1"/>
</dbReference>
<dbReference type="RefSeq" id="WP_015466668.1">
    <property type="nucleotide sequence ID" value="NC_020812.1"/>
</dbReference>
<dbReference type="PATRIC" id="fig|349215.9.peg.268"/>
<dbReference type="EMBL" id="CP003538">
    <property type="protein sequence ID" value="AGH97107.1"/>
    <property type="molecule type" value="Genomic_DNA"/>
</dbReference>
<dbReference type="Pfam" id="PF13454">
    <property type="entry name" value="NAD_binding_9"/>
    <property type="match status" value="1"/>
</dbReference>
<dbReference type="GO" id="GO:0004416">
    <property type="term" value="F:hydroxyacylglutathione hydrolase activity"/>
    <property type="evidence" value="ECO:0007669"/>
    <property type="project" value="UniProtKB-EC"/>
</dbReference>
<dbReference type="PANTHER" id="PTHR40254">
    <property type="entry name" value="BLR0577 PROTEIN"/>
    <property type="match status" value="1"/>
</dbReference>
<dbReference type="AlphaFoldDB" id="M4VCK0"/>
<dbReference type="HOGENOM" id="CLU_020215_2_0_5"/>
<evidence type="ECO:0000259" key="1">
    <source>
        <dbReference type="Pfam" id="PF13454"/>
    </source>
</evidence>
<feature type="domain" description="FAD-dependent urate hydroxylase HpyO/Asp monooxygenase CreE-like FAD/NAD(P)-binding" evidence="1">
    <location>
        <begin position="9"/>
        <end position="162"/>
    </location>
</feature>
<keyword evidence="2" id="KW-0378">Hydrolase</keyword>
<organism evidence="2 3">
    <name type="scientific">Micavibrio aeruginosavorus EPB</name>
    <dbReference type="NCBI Taxonomy" id="349215"/>
    <lineage>
        <taxon>Bacteria</taxon>
        <taxon>Pseudomonadati</taxon>
        <taxon>Bdellovibrionota</taxon>
        <taxon>Bdellovibrionia</taxon>
        <taxon>Bdellovibrionales</taxon>
        <taxon>Pseudobdellovibrionaceae</taxon>
        <taxon>Micavibrio</taxon>
    </lineage>
</organism>
<dbReference type="KEGG" id="man:A11S_271"/>
<proteinExistence type="predicted"/>
<dbReference type="InterPro" id="IPR038732">
    <property type="entry name" value="HpyO/CreE_NAD-binding"/>
</dbReference>
<gene>
    <name evidence="2" type="ORF">A11S_271</name>
</gene>
<dbReference type="SUPFAM" id="SSF51905">
    <property type="entry name" value="FAD/NAD(P)-binding domain"/>
    <property type="match status" value="2"/>
</dbReference>
<evidence type="ECO:0000313" key="3">
    <source>
        <dbReference type="Proteomes" id="UP000011932"/>
    </source>
</evidence>
<evidence type="ECO:0000313" key="2">
    <source>
        <dbReference type="EMBL" id="AGH97107.1"/>
    </source>
</evidence>
<dbReference type="InterPro" id="IPR036188">
    <property type="entry name" value="FAD/NAD-bd_sf"/>
</dbReference>
<dbReference type="Proteomes" id="UP000011932">
    <property type="component" value="Chromosome"/>
</dbReference>
<dbReference type="STRING" id="349215.A11S_271"/>
<accession>M4VCK0</accession>
<dbReference type="Gene3D" id="3.50.50.60">
    <property type="entry name" value="FAD/NAD(P)-binding domain"/>
    <property type="match status" value="1"/>
</dbReference>
<dbReference type="EC" id="3.1.2.6" evidence="2"/>
<protein>
    <submittedName>
        <fullName evidence="2">Hydroxyacylglutathione hydrolase</fullName>
        <ecNumber evidence="2">3.1.2.6</ecNumber>
    </submittedName>
</protein>
<sequence>MQKQSHIGIIGGGAAAVALAAHLARQADATGVRAPAITIFDPADVVGLGVAYATRDPAHVLNVPAAGMSLWPDRPHDFLDWLNDANSGWRVLDPSFEDMAVTPYSFMPRMVYGAYLRDRLARVNVTHRRVMVTGVTPLDAGVAVSGAGETHVFDAVVLACGNVAPVRVPGMDAAITSGQPGGALSLYGLRPNDIPPDLTGDNVMILGTGLSMVDAVLTLDRIGYDGQIVAVSRHGLVPQPHAPEMLTPRPPFVQADALPSTARGIMRALRRAARDGEWRTAVDSLRPFSNAIWRGLSLSERARLRRVLPYWAVHRHRMAPHVALRLQDLIGSGRLSIHHGRADSVRGDGNNGVIVAVDGVDHACDAVISALGYRSDPFAPGSLSATLIEEGVLHVDGPAMRIYDDATLRLHAGAPLYGLGPVLGAAFIETTAMPDIRQQAAAIATALLAQ</sequence>
<reference evidence="2 3" key="1">
    <citation type="journal article" date="2013" name="ISME J.">
        <title>By their genes ye shall know them: genomic signatures of predatory bacteria.</title>
        <authorList>
            <person name="Pasternak Z."/>
            <person name="Pietrokovski S."/>
            <person name="Rotem O."/>
            <person name="Gophna U."/>
            <person name="Lurie-Weinberger M.N."/>
            <person name="Jurkevitch E."/>
        </authorList>
    </citation>
    <scope>NUCLEOTIDE SEQUENCE [LARGE SCALE GENOMIC DNA]</scope>
    <source>
        <strain evidence="2">EPB</strain>
    </source>
</reference>
<dbReference type="InterPro" id="IPR052189">
    <property type="entry name" value="L-asp_N-monooxygenase_NS-form"/>
</dbReference>
<dbReference type="OrthoDB" id="101972at2"/>